<proteinExistence type="predicted"/>
<dbReference type="CDD" id="cd06259">
    <property type="entry name" value="YdcF-like"/>
    <property type="match status" value="1"/>
</dbReference>
<dbReference type="InterPro" id="IPR051599">
    <property type="entry name" value="Cell_Envelope_Assoc"/>
</dbReference>
<dbReference type="AlphaFoldDB" id="A0A506PJK0"/>
<protein>
    <submittedName>
        <fullName evidence="3">Vancomycin high temperature exclusion protein</fullName>
    </submittedName>
</protein>
<keyword evidence="1" id="KW-0472">Membrane</keyword>
<feature type="transmembrane region" description="Helical" evidence="1">
    <location>
        <begin position="6"/>
        <end position="23"/>
    </location>
</feature>
<dbReference type="OrthoDB" id="9782395at2"/>
<dbReference type="Pfam" id="PF02698">
    <property type="entry name" value="DUF218"/>
    <property type="match status" value="1"/>
</dbReference>
<dbReference type="Proteomes" id="UP000317332">
    <property type="component" value="Unassembled WGS sequence"/>
</dbReference>
<dbReference type="PANTHER" id="PTHR30336:SF20">
    <property type="entry name" value="DUF218 DOMAIN-CONTAINING PROTEIN"/>
    <property type="match status" value="1"/>
</dbReference>
<keyword evidence="4" id="KW-1185">Reference proteome</keyword>
<dbReference type="InterPro" id="IPR003848">
    <property type="entry name" value="DUF218"/>
</dbReference>
<accession>A0A506PJK0</accession>
<name>A0A506PJK0_9FLAO</name>
<reference evidence="3 4" key="1">
    <citation type="submission" date="2019-06" db="EMBL/GenBank/DDBJ databases">
        <title>Flavobacteriaceae Paucihalobacterium erythroidium CWB-1, complete genome.</title>
        <authorList>
            <person name="Wu S."/>
        </authorList>
    </citation>
    <scope>NUCLEOTIDE SEQUENCE [LARGE SCALE GENOMIC DNA]</scope>
    <source>
        <strain evidence="3 4">CWB-1</strain>
    </source>
</reference>
<dbReference type="RefSeq" id="WP_140990249.1">
    <property type="nucleotide sequence ID" value="NZ_VHIQ01000004.1"/>
</dbReference>
<sequence>MFKTLFRILILVVIAVIGINIYIDFKASDFLFDSTSTVPKNTYALVLGTSKYVIGGGKNPYFEARIKAAEALVSAGKVDSIIVSGDNREANYNEPKRMRQALIELGVSENIIIEDKSGLKTDFSIRSYINNYPNKSVTIVTQRFHNQRAVYTARKKGINAVGLNAEDIGFMRDKRTHAREWLAKVKAFVL</sequence>
<dbReference type="PANTHER" id="PTHR30336">
    <property type="entry name" value="INNER MEMBRANE PROTEIN, PROBABLE PERMEASE"/>
    <property type="match status" value="1"/>
</dbReference>
<keyword evidence="1" id="KW-1133">Transmembrane helix</keyword>
<keyword evidence="1" id="KW-0812">Transmembrane</keyword>
<evidence type="ECO:0000256" key="1">
    <source>
        <dbReference type="SAM" id="Phobius"/>
    </source>
</evidence>
<evidence type="ECO:0000259" key="2">
    <source>
        <dbReference type="Pfam" id="PF02698"/>
    </source>
</evidence>
<gene>
    <name evidence="3" type="ORF">FJ651_09340</name>
</gene>
<feature type="domain" description="DUF218" evidence="2">
    <location>
        <begin position="43"/>
        <end position="165"/>
    </location>
</feature>
<comment type="caution">
    <text evidence="3">The sequence shown here is derived from an EMBL/GenBank/DDBJ whole genome shotgun (WGS) entry which is preliminary data.</text>
</comment>
<organism evidence="3 4">
    <name type="scientific">Paucihalobacter ruber</name>
    <dbReference type="NCBI Taxonomy" id="2567861"/>
    <lineage>
        <taxon>Bacteria</taxon>
        <taxon>Pseudomonadati</taxon>
        <taxon>Bacteroidota</taxon>
        <taxon>Flavobacteriia</taxon>
        <taxon>Flavobacteriales</taxon>
        <taxon>Flavobacteriaceae</taxon>
        <taxon>Paucihalobacter</taxon>
    </lineage>
</organism>
<dbReference type="EMBL" id="VHIQ01000004">
    <property type="protein sequence ID" value="TPV33287.1"/>
    <property type="molecule type" value="Genomic_DNA"/>
</dbReference>
<dbReference type="GO" id="GO:0005886">
    <property type="term" value="C:plasma membrane"/>
    <property type="evidence" value="ECO:0007669"/>
    <property type="project" value="TreeGrafter"/>
</dbReference>
<evidence type="ECO:0000313" key="4">
    <source>
        <dbReference type="Proteomes" id="UP000317332"/>
    </source>
</evidence>
<evidence type="ECO:0000313" key="3">
    <source>
        <dbReference type="EMBL" id="TPV33287.1"/>
    </source>
</evidence>